<dbReference type="Gene3D" id="3.30.300.30">
    <property type="match status" value="1"/>
</dbReference>
<gene>
    <name evidence="4" type="primary">lcfB_5</name>
    <name evidence="4" type="ORF">LMG29739_02395</name>
</gene>
<dbReference type="InterPro" id="IPR042099">
    <property type="entry name" value="ANL_N_sf"/>
</dbReference>
<dbReference type="Pfam" id="PF00501">
    <property type="entry name" value="AMP-binding"/>
    <property type="match status" value="1"/>
</dbReference>
<dbReference type="InterPro" id="IPR020845">
    <property type="entry name" value="AMP-binding_CS"/>
</dbReference>
<accession>A0A6J5DPP7</accession>
<dbReference type="GO" id="GO:0031956">
    <property type="term" value="F:medium-chain fatty acid-CoA ligase activity"/>
    <property type="evidence" value="ECO:0007669"/>
    <property type="project" value="TreeGrafter"/>
</dbReference>
<protein>
    <submittedName>
        <fullName evidence="4">Long-chain-fatty-acid--CoA ligase</fullName>
        <ecNumber evidence="4">6.2.1.3</ecNumber>
    </submittedName>
</protein>
<dbReference type="GO" id="GO:0004467">
    <property type="term" value="F:long-chain fatty acid-CoA ligase activity"/>
    <property type="evidence" value="ECO:0007669"/>
    <property type="project" value="UniProtKB-EC"/>
</dbReference>
<evidence type="ECO:0000313" key="5">
    <source>
        <dbReference type="Proteomes" id="UP000494329"/>
    </source>
</evidence>
<dbReference type="InterPro" id="IPR000873">
    <property type="entry name" value="AMP-dep_synth/lig_dom"/>
</dbReference>
<dbReference type="Gene3D" id="3.40.50.12780">
    <property type="entry name" value="N-terminal domain of ligase-like"/>
    <property type="match status" value="1"/>
</dbReference>
<dbReference type="PROSITE" id="PS00455">
    <property type="entry name" value="AMP_BINDING"/>
    <property type="match status" value="1"/>
</dbReference>
<dbReference type="Pfam" id="PF13193">
    <property type="entry name" value="AMP-binding_C"/>
    <property type="match status" value="1"/>
</dbReference>
<dbReference type="SUPFAM" id="SSF56801">
    <property type="entry name" value="Acetyl-CoA synthetase-like"/>
    <property type="match status" value="1"/>
</dbReference>
<evidence type="ECO:0000259" key="3">
    <source>
        <dbReference type="Pfam" id="PF13193"/>
    </source>
</evidence>
<evidence type="ECO:0000256" key="1">
    <source>
        <dbReference type="ARBA" id="ARBA00006432"/>
    </source>
</evidence>
<dbReference type="PANTHER" id="PTHR43201">
    <property type="entry name" value="ACYL-COA SYNTHETASE"/>
    <property type="match status" value="1"/>
</dbReference>
<dbReference type="AlphaFoldDB" id="A0A6J5DPP7"/>
<comment type="similarity">
    <text evidence="1">Belongs to the ATP-dependent AMP-binding enzyme family.</text>
</comment>
<organism evidence="4 5">
    <name type="scientific">Paraburkholderia solisilvae</name>
    <dbReference type="NCBI Taxonomy" id="624376"/>
    <lineage>
        <taxon>Bacteria</taxon>
        <taxon>Pseudomonadati</taxon>
        <taxon>Pseudomonadota</taxon>
        <taxon>Betaproteobacteria</taxon>
        <taxon>Burkholderiales</taxon>
        <taxon>Burkholderiaceae</taxon>
        <taxon>Paraburkholderia</taxon>
    </lineage>
</organism>
<dbReference type="PANTHER" id="PTHR43201:SF8">
    <property type="entry name" value="ACYL-COA SYNTHETASE FAMILY MEMBER 3"/>
    <property type="match status" value="1"/>
</dbReference>
<dbReference type="RefSeq" id="WP_175111127.1">
    <property type="nucleotide sequence ID" value="NZ_CADIKF010000016.1"/>
</dbReference>
<dbReference type="InterPro" id="IPR025110">
    <property type="entry name" value="AMP-bd_C"/>
</dbReference>
<feature type="domain" description="AMP-dependent synthetase/ligase" evidence="2">
    <location>
        <begin position="23"/>
        <end position="369"/>
    </location>
</feature>
<dbReference type="EC" id="6.2.1.3" evidence="4"/>
<keyword evidence="4" id="KW-0436">Ligase</keyword>
<dbReference type="InterPro" id="IPR045851">
    <property type="entry name" value="AMP-bd_C_sf"/>
</dbReference>
<name>A0A6J5DPP7_9BURK</name>
<evidence type="ECO:0000259" key="2">
    <source>
        <dbReference type="Pfam" id="PF00501"/>
    </source>
</evidence>
<dbReference type="EMBL" id="CADIKF010000016">
    <property type="protein sequence ID" value="CAB3756219.1"/>
    <property type="molecule type" value="Genomic_DNA"/>
</dbReference>
<dbReference type="CDD" id="cd04433">
    <property type="entry name" value="AFD_class_I"/>
    <property type="match status" value="1"/>
</dbReference>
<sequence>MSDPLIVDEILQPSETPLKALYRHAYEQPDATALIAGDDVWTYGRLANDVARLSGGLKRAEVLPGDRIVLVVRTAPLYAVFMYAAMITGAIVVPLKTEFKAIELNELLRMQRPAVFVYEADLQDVVSEIDPELLRDTQSFLADDIGMRSWRCLLDDESAKDVALPVDIDSVFLLLATSGTTGKPKLVAYNQRVMSYVVGARASWNITRDTCMVGNTPVAHASGTIGMLAALIAGCREVLLKRFDADAVLDVIEAHGATMVFLTPFLCLLLIEAQRNRPRDVRSLRLCVVAGDACRPQVATAFESTFGIQLRNIFGMTECSGSTTFGYDHRLIRGVPGRTRLVGTDGLPVAPGEVGEMQLRGPNLSLGYWTGPGVVVNNTQDGWFSSGDLMEESVDGDYRFVGRRKDLIVHNASNISPVEVETELIQHEAVEDAAVAGAPDDVSGQRVVALVKLTSAATSDISAAGKVLEWIKSRIAAFKVPERIVIVDVIPRNALGKVDRNEVTRIVMCHSD</sequence>
<keyword evidence="5" id="KW-1185">Reference proteome</keyword>
<proteinExistence type="inferred from homology"/>
<feature type="domain" description="AMP-binding enzyme C-terminal" evidence="3">
    <location>
        <begin position="419"/>
        <end position="497"/>
    </location>
</feature>
<evidence type="ECO:0000313" key="4">
    <source>
        <dbReference type="EMBL" id="CAB3756219.1"/>
    </source>
</evidence>
<dbReference type="Proteomes" id="UP000494329">
    <property type="component" value="Unassembled WGS sequence"/>
</dbReference>
<reference evidence="4 5" key="1">
    <citation type="submission" date="2020-04" db="EMBL/GenBank/DDBJ databases">
        <authorList>
            <person name="De Canck E."/>
        </authorList>
    </citation>
    <scope>NUCLEOTIDE SEQUENCE [LARGE SCALE GENOMIC DNA]</scope>
    <source>
        <strain evidence="4 5">LMG 29739</strain>
    </source>
</reference>